<feature type="region of interest" description="Disordered" evidence="1">
    <location>
        <begin position="1"/>
        <end position="43"/>
    </location>
</feature>
<comment type="caution">
    <text evidence="2">The sequence shown here is derived from an EMBL/GenBank/DDBJ whole genome shotgun (WGS) entry which is preliminary data.</text>
</comment>
<evidence type="ECO:0000256" key="1">
    <source>
        <dbReference type="SAM" id="MobiDB-lite"/>
    </source>
</evidence>
<feature type="non-terminal residue" evidence="2">
    <location>
        <position position="92"/>
    </location>
</feature>
<feature type="compositionally biased region" description="Acidic residues" evidence="1">
    <location>
        <begin position="31"/>
        <end position="41"/>
    </location>
</feature>
<dbReference type="AlphaFoldDB" id="A0ABD0NB35"/>
<gene>
    <name evidence="2" type="ORF">M9458_045594</name>
</gene>
<sequence>APPRPRRLPLPAANVKPSRIAPHPPRRTDPAEENDADDEGEIWYNPIPEDEEADLPHRIPVIRVQTGRASGGADGDERQTLTCRTQEESRAT</sequence>
<protein>
    <submittedName>
        <fullName evidence="2">Uncharacterized protein</fullName>
    </submittedName>
</protein>
<feature type="compositionally biased region" description="Basic and acidic residues" evidence="1">
    <location>
        <begin position="75"/>
        <end position="92"/>
    </location>
</feature>
<reference evidence="2 3" key="1">
    <citation type="submission" date="2024-05" db="EMBL/GenBank/DDBJ databases">
        <title>Genome sequencing and assembly of Indian major carp, Cirrhinus mrigala (Hamilton, 1822).</title>
        <authorList>
            <person name="Mohindra V."/>
            <person name="Chowdhury L.M."/>
            <person name="Lal K."/>
            <person name="Jena J.K."/>
        </authorList>
    </citation>
    <scope>NUCLEOTIDE SEQUENCE [LARGE SCALE GENOMIC DNA]</scope>
    <source>
        <strain evidence="2">CM1030</strain>
        <tissue evidence="2">Blood</tissue>
    </source>
</reference>
<dbReference type="EMBL" id="JAMKFB020000023">
    <property type="protein sequence ID" value="KAL0157518.1"/>
    <property type="molecule type" value="Genomic_DNA"/>
</dbReference>
<organism evidence="2 3">
    <name type="scientific">Cirrhinus mrigala</name>
    <name type="common">Mrigala</name>
    <dbReference type="NCBI Taxonomy" id="683832"/>
    <lineage>
        <taxon>Eukaryota</taxon>
        <taxon>Metazoa</taxon>
        <taxon>Chordata</taxon>
        <taxon>Craniata</taxon>
        <taxon>Vertebrata</taxon>
        <taxon>Euteleostomi</taxon>
        <taxon>Actinopterygii</taxon>
        <taxon>Neopterygii</taxon>
        <taxon>Teleostei</taxon>
        <taxon>Ostariophysi</taxon>
        <taxon>Cypriniformes</taxon>
        <taxon>Cyprinidae</taxon>
        <taxon>Labeoninae</taxon>
        <taxon>Labeonini</taxon>
        <taxon>Cirrhinus</taxon>
    </lineage>
</organism>
<feature type="non-terminal residue" evidence="2">
    <location>
        <position position="1"/>
    </location>
</feature>
<evidence type="ECO:0000313" key="2">
    <source>
        <dbReference type="EMBL" id="KAL0157518.1"/>
    </source>
</evidence>
<proteinExistence type="predicted"/>
<dbReference type="Proteomes" id="UP001529510">
    <property type="component" value="Unassembled WGS sequence"/>
</dbReference>
<name>A0ABD0NB35_CIRMR</name>
<evidence type="ECO:0000313" key="3">
    <source>
        <dbReference type="Proteomes" id="UP001529510"/>
    </source>
</evidence>
<keyword evidence="3" id="KW-1185">Reference proteome</keyword>
<accession>A0ABD0NB35</accession>
<feature type="region of interest" description="Disordered" evidence="1">
    <location>
        <begin position="67"/>
        <end position="92"/>
    </location>
</feature>